<feature type="chain" id="PRO_5033003230" evidence="2">
    <location>
        <begin position="25"/>
        <end position="138"/>
    </location>
</feature>
<dbReference type="Proteomes" id="UP000664940">
    <property type="component" value="Unassembled WGS sequence"/>
</dbReference>
<evidence type="ECO:0000313" key="3">
    <source>
        <dbReference type="EMBL" id="KAF6131184.1"/>
    </source>
</evidence>
<organism evidence="3 4">
    <name type="scientific">Phyllostomus discolor</name>
    <name type="common">pale spear-nosed bat</name>
    <dbReference type="NCBI Taxonomy" id="89673"/>
    <lineage>
        <taxon>Eukaryota</taxon>
        <taxon>Metazoa</taxon>
        <taxon>Chordata</taxon>
        <taxon>Craniata</taxon>
        <taxon>Vertebrata</taxon>
        <taxon>Euteleostomi</taxon>
        <taxon>Mammalia</taxon>
        <taxon>Eutheria</taxon>
        <taxon>Laurasiatheria</taxon>
        <taxon>Chiroptera</taxon>
        <taxon>Yangochiroptera</taxon>
        <taxon>Phyllostomidae</taxon>
        <taxon>Phyllostominae</taxon>
        <taxon>Phyllostomus</taxon>
    </lineage>
</organism>
<feature type="signal peptide" evidence="2">
    <location>
        <begin position="1"/>
        <end position="24"/>
    </location>
</feature>
<protein>
    <submittedName>
        <fullName evidence="3">Uncharacterized protein</fullName>
    </submittedName>
</protein>
<dbReference type="AlphaFoldDB" id="A0A834BI48"/>
<evidence type="ECO:0000256" key="1">
    <source>
        <dbReference type="SAM" id="MobiDB-lite"/>
    </source>
</evidence>
<evidence type="ECO:0000256" key="2">
    <source>
        <dbReference type="SAM" id="SignalP"/>
    </source>
</evidence>
<comment type="caution">
    <text evidence="3">The sequence shown here is derived from an EMBL/GenBank/DDBJ whole genome shotgun (WGS) entry which is preliminary data.</text>
</comment>
<feature type="region of interest" description="Disordered" evidence="1">
    <location>
        <begin position="93"/>
        <end position="138"/>
    </location>
</feature>
<name>A0A834BI48_9CHIR</name>
<sequence>MPGWSRWRWSWGAWGVLWLPMASAGAFLQATLPGLAGPWCSPRLRVRATHCREPKTPRVLQTPAVQEWASAHLWCVCVSLCVRVIVDESETYPSSPLRTQTCSKGLSHVPGTSPAGIQDSLAAPRPSRPPVQESDALG</sequence>
<keyword evidence="2" id="KW-0732">Signal</keyword>
<evidence type="ECO:0000313" key="4">
    <source>
        <dbReference type="Proteomes" id="UP000664940"/>
    </source>
</evidence>
<feature type="compositionally biased region" description="Polar residues" evidence="1">
    <location>
        <begin position="93"/>
        <end position="104"/>
    </location>
</feature>
<dbReference type="EMBL" id="JABVXQ010000001">
    <property type="protein sequence ID" value="KAF6131184.1"/>
    <property type="molecule type" value="Genomic_DNA"/>
</dbReference>
<reference evidence="3 4" key="1">
    <citation type="journal article" date="2020" name="Nature">
        <title>Six reference-quality genomes reveal evolution of bat adaptations.</title>
        <authorList>
            <person name="Jebb D."/>
            <person name="Huang Z."/>
            <person name="Pippel M."/>
            <person name="Hughes G.M."/>
            <person name="Lavrichenko K."/>
            <person name="Devanna P."/>
            <person name="Winkler S."/>
            <person name="Jermiin L.S."/>
            <person name="Skirmuntt E.C."/>
            <person name="Katzourakis A."/>
            <person name="Burkitt-Gray L."/>
            <person name="Ray D.A."/>
            <person name="Sullivan K.A.M."/>
            <person name="Roscito J.G."/>
            <person name="Kirilenko B.M."/>
            <person name="Davalos L.M."/>
            <person name="Corthals A.P."/>
            <person name="Power M.L."/>
            <person name="Jones G."/>
            <person name="Ransome R.D."/>
            <person name="Dechmann D.K.N."/>
            <person name="Locatelli A.G."/>
            <person name="Puechmaille S.J."/>
            <person name="Fedrigo O."/>
            <person name="Jarvis E.D."/>
            <person name="Hiller M."/>
            <person name="Vernes S.C."/>
            <person name="Myers E.W."/>
            <person name="Teeling E.C."/>
        </authorList>
    </citation>
    <scope>NUCLEOTIDE SEQUENCE [LARGE SCALE GENOMIC DNA]</scope>
    <source>
        <strain evidence="3">Bat1K_MPI-CBG_1</strain>
    </source>
</reference>
<proteinExistence type="predicted"/>
<accession>A0A834BI48</accession>
<gene>
    <name evidence="3" type="ORF">HJG60_008054</name>
</gene>